<comment type="caution">
    <text evidence="2">The sequence shown here is derived from an EMBL/GenBank/DDBJ whole genome shotgun (WGS) entry which is preliminary data.</text>
</comment>
<evidence type="ECO:0008006" key="4">
    <source>
        <dbReference type="Google" id="ProtNLM"/>
    </source>
</evidence>
<feature type="transmembrane region" description="Helical" evidence="1">
    <location>
        <begin position="70"/>
        <end position="91"/>
    </location>
</feature>
<evidence type="ECO:0000313" key="2">
    <source>
        <dbReference type="EMBL" id="RHB35819.1"/>
    </source>
</evidence>
<keyword evidence="1" id="KW-0812">Transmembrane</keyword>
<dbReference type="EMBL" id="QSGO01000005">
    <property type="protein sequence ID" value="RHB35819.1"/>
    <property type="molecule type" value="Genomic_DNA"/>
</dbReference>
<dbReference type="AlphaFoldDB" id="A0A413VQI7"/>
<dbReference type="Proteomes" id="UP000284379">
    <property type="component" value="Unassembled WGS sequence"/>
</dbReference>
<gene>
    <name evidence="2" type="ORF">DW888_08180</name>
</gene>
<feature type="transmembrane region" description="Helical" evidence="1">
    <location>
        <begin position="166"/>
        <end position="191"/>
    </location>
</feature>
<evidence type="ECO:0000313" key="3">
    <source>
        <dbReference type="Proteomes" id="UP000284379"/>
    </source>
</evidence>
<proteinExistence type="predicted"/>
<name>A0A413VQI7_9BACE</name>
<dbReference type="Pfam" id="PF24838">
    <property type="entry name" value="8xMP"/>
    <property type="match status" value="1"/>
</dbReference>
<evidence type="ECO:0000256" key="1">
    <source>
        <dbReference type="SAM" id="Phobius"/>
    </source>
</evidence>
<reference evidence="2 3" key="1">
    <citation type="submission" date="2018-08" db="EMBL/GenBank/DDBJ databases">
        <title>A genome reference for cultivated species of the human gut microbiota.</title>
        <authorList>
            <person name="Zou Y."/>
            <person name="Xue W."/>
            <person name="Luo G."/>
        </authorList>
    </citation>
    <scope>NUCLEOTIDE SEQUENCE [LARGE SCALE GENOMIC DNA]</scope>
    <source>
        <strain evidence="2 3">AM40-30BH</strain>
    </source>
</reference>
<feature type="transmembrane region" description="Helical" evidence="1">
    <location>
        <begin position="206"/>
        <end position="229"/>
    </location>
</feature>
<sequence length="261" mass="30352">MIYRKRKGNQKCDLERTLNKLYRCRDMEITNLWQRSIFLAVFLTLTLSGYGILISNLFSNNVFIELNYKILHGAAFAIGLLGFTLSVIWVLMAKGSKAWYEVYAKAISDFEEEFKHELGIPQIYLMGKVDFLDKDMEKKDDDGFYCNKKISNIDSGAYSVSKLNILIGWVFLITWSVVIILHLSAFMALLLESWSCFYLSICQNNYVLYIISASLAGLFFTFISLFITVRLKTLSASNYLMDFDYRKENREKYEQLTKIIK</sequence>
<protein>
    <recommendedName>
        <fullName evidence="4">Transmembrane protein</fullName>
    </recommendedName>
</protein>
<keyword evidence="1" id="KW-0472">Membrane</keyword>
<dbReference type="InterPro" id="IPR056918">
    <property type="entry name" value="8xMP"/>
</dbReference>
<keyword evidence="1" id="KW-1133">Transmembrane helix</keyword>
<accession>A0A413VQI7</accession>
<organism evidence="2 3">
    <name type="scientific">Bacteroides nordii</name>
    <dbReference type="NCBI Taxonomy" id="291645"/>
    <lineage>
        <taxon>Bacteria</taxon>
        <taxon>Pseudomonadati</taxon>
        <taxon>Bacteroidota</taxon>
        <taxon>Bacteroidia</taxon>
        <taxon>Bacteroidales</taxon>
        <taxon>Bacteroidaceae</taxon>
        <taxon>Bacteroides</taxon>
    </lineage>
</organism>
<feature type="transmembrane region" description="Helical" evidence="1">
    <location>
        <begin position="37"/>
        <end position="58"/>
    </location>
</feature>